<dbReference type="InterPro" id="IPR011004">
    <property type="entry name" value="Trimer_LpxA-like_sf"/>
</dbReference>
<dbReference type="KEGG" id="rlc:K227x_18820"/>
<protein>
    <submittedName>
        <fullName evidence="3">Acetyltransferase</fullName>
        <ecNumber evidence="3">2.3.1.-</ecNumber>
    </submittedName>
</protein>
<reference evidence="3 4" key="1">
    <citation type="submission" date="2019-02" db="EMBL/GenBank/DDBJ databases">
        <title>Deep-cultivation of Planctomycetes and their phenomic and genomic characterization uncovers novel biology.</title>
        <authorList>
            <person name="Wiegand S."/>
            <person name="Jogler M."/>
            <person name="Boedeker C."/>
            <person name="Pinto D."/>
            <person name="Vollmers J."/>
            <person name="Rivas-Marin E."/>
            <person name="Kohn T."/>
            <person name="Peeters S.H."/>
            <person name="Heuer A."/>
            <person name="Rast P."/>
            <person name="Oberbeckmann S."/>
            <person name="Bunk B."/>
            <person name="Jeske O."/>
            <person name="Meyerdierks A."/>
            <person name="Storesund J.E."/>
            <person name="Kallscheuer N."/>
            <person name="Luecker S."/>
            <person name="Lage O.M."/>
            <person name="Pohl T."/>
            <person name="Merkel B.J."/>
            <person name="Hornburger P."/>
            <person name="Mueller R.-W."/>
            <person name="Bruemmer F."/>
            <person name="Labrenz M."/>
            <person name="Spormann A.M."/>
            <person name="Op den Camp H."/>
            <person name="Overmann J."/>
            <person name="Amann R."/>
            <person name="Jetten M.S.M."/>
            <person name="Mascher T."/>
            <person name="Medema M.H."/>
            <person name="Devos D.P."/>
            <person name="Kaster A.-K."/>
            <person name="Ovreas L."/>
            <person name="Rohde M."/>
            <person name="Galperin M.Y."/>
            <person name="Jogler C."/>
        </authorList>
    </citation>
    <scope>NUCLEOTIDE SEQUENCE [LARGE SCALE GENOMIC DNA]</scope>
    <source>
        <strain evidence="3 4">K22_7</strain>
    </source>
</reference>
<dbReference type="EC" id="2.3.1.-" evidence="3"/>
<sequence>MNISHYLIHGTLKHVRRRFWSWRVSRLCRSYKTYPRVNFRSHVTSHTVLGANTNFNGMHIVGAGAVEIGDNFHSGCECRMITQIHDYDHGNAIPYGTSYIYKPIRIEDNVWVGDRVIILGGVTIGEGAIIQAGSVVVKDVPKCAIAGGHPAEVFKSRDTEHYEKLKREGKFL</sequence>
<evidence type="ECO:0000313" key="4">
    <source>
        <dbReference type="Proteomes" id="UP000318538"/>
    </source>
</evidence>
<keyword evidence="3" id="KW-0012">Acyltransferase</keyword>
<dbReference type="AlphaFoldDB" id="A0A517N923"/>
<dbReference type="Gene3D" id="2.160.10.10">
    <property type="entry name" value="Hexapeptide repeat proteins"/>
    <property type="match status" value="1"/>
</dbReference>
<comment type="similarity">
    <text evidence="1">Belongs to the transferase hexapeptide repeat family.</text>
</comment>
<dbReference type="OrthoDB" id="285017at2"/>
<dbReference type="PANTHER" id="PTHR23416:SF23">
    <property type="entry name" value="ACETYLTRANSFERASE C18B11.09C-RELATED"/>
    <property type="match status" value="1"/>
</dbReference>
<evidence type="ECO:0000256" key="2">
    <source>
        <dbReference type="ARBA" id="ARBA00022679"/>
    </source>
</evidence>
<dbReference type="InterPro" id="IPR001451">
    <property type="entry name" value="Hexapep"/>
</dbReference>
<dbReference type="PANTHER" id="PTHR23416">
    <property type="entry name" value="SIALIC ACID SYNTHASE-RELATED"/>
    <property type="match status" value="1"/>
</dbReference>
<organism evidence="3 4">
    <name type="scientific">Rubripirellula lacrimiformis</name>
    <dbReference type="NCBI Taxonomy" id="1930273"/>
    <lineage>
        <taxon>Bacteria</taxon>
        <taxon>Pseudomonadati</taxon>
        <taxon>Planctomycetota</taxon>
        <taxon>Planctomycetia</taxon>
        <taxon>Pirellulales</taxon>
        <taxon>Pirellulaceae</taxon>
        <taxon>Rubripirellula</taxon>
    </lineage>
</organism>
<dbReference type="SUPFAM" id="SSF51161">
    <property type="entry name" value="Trimeric LpxA-like enzymes"/>
    <property type="match status" value="1"/>
</dbReference>
<accession>A0A517N923</accession>
<keyword evidence="4" id="KW-1185">Reference proteome</keyword>
<evidence type="ECO:0000313" key="3">
    <source>
        <dbReference type="EMBL" id="QDT03498.1"/>
    </source>
</evidence>
<dbReference type="InterPro" id="IPR051159">
    <property type="entry name" value="Hexapeptide_acetyltransf"/>
</dbReference>
<evidence type="ECO:0000256" key="1">
    <source>
        <dbReference type="ARBA" id="ARBA00007274"/>
    </source>
</evidence>
<dbReference type="Proteomes" id="UP000318538">
    <property type="component" value="Chromosome"/>
</dbReference>
<dbReference type="EMBL" id="CP036525">
    <property type="protein sequence ID" value="QDT03498.1"/>
    <property type="molecule type" value="Genomic_DNA"/>
</dbReference>
<keyword evidence="2 3" id="KW-0808">Transferase</keyword>
<name>A0A517N923_9BACT</name>
<dbReference type="GO" id="GO:0008374">
    <property type="term" value="F:O-acyltransferase activity"/>
    <property type="evidence" value="ECO:0007669"/>
    <property type="project" value="TreeGrafter"/>
</dbReference>
<gene>
    <name evidence="3" type="ORF">K227x_18820</name>
</gene>
<proteinExistence type="inferred from homology"/>
<dbReference type="Pfam" id="PF00132">
    <property type="entry name" value="Hexapep"/>
    <property type="match status" value="1"/>
</dbReference>
<dbReference type="GO" id="GO:0005829">
    <property type="term" value="C:cytosol"/>
    <property type="evidence" value="ECO:0007669"/>
    <property type="project" value="TreeGrafter"/>
</dbReference>
<dbReference type="CDD" id="cd04647">
    <property type="entry name" value="LbH_MAT_like"/>
    <property type="match status" value="1"/>
</dbReference>